<dbReference type="InterPro" id="IPR018786">
    <property type="entry name" value="Mit_KHE1"/>
</dbReference>
<dbReference type="Proteomes" id="UP000017836">
    <property type="component" value="Unassembled WGS sequence"/>
</dbReference>
<accession>W1NXM7</accession>
<dbReference type="HOGENOM" id="CLU_043838_3_0_1"/>
<keyword evidence="1" id="KW-1133">Transmembrane helix</keyword>
<dbReference type="Pfam" id="PF10173">
    <property type="entry name" value="Mit_KHE1"/>
    <property type="match status" value="1"/>
</dbReference>
<protein>
    <submittedName>
        <fullName evidence="2">Uncharacterized protein</fullName>
    </submittedName>
</protein>
<organism evidence="2 3">
    <name type="scientific">Amborella trichopoda</name>
    <dbReference type="NCBI Taxonomy" id="13333"/>
    <lineage>
        <taxon>Eukaryota</taxon>
        <taxon>Viridiplantae</taxon>
        <taxon>Streptophyta</taxon>
        <taxon>Embryophyta</taxon>
        <taxon>Tracheophyta</taxon>
        <taxon>Spermatophyta</taxon>
        <taxon>Magnoliopsida</taxon>
        <taxon>Amborellales</taxon>
        <taxon>Amborellaceae</taxon>
        <taxon>Amborella</taxon>
    </lineage>
</organism>
<keyword evidence="1" id="KW-0472">Membrane</keyword>
<proteinExistence type="predicted"/>
<evidence type="ECO:0000313" key="3">
    <source>
        <dbReference type="Proteomes" id="UP000017836"/>
    </source>
</evidence>
<name>W1NXM7_AMBTC</name>
<dbReference type="AlphaFoldDB" id="W1NXM7"/>
<reference evidence="3" key="1">
    <citation type="journal article" date="2013" name="Science">
        <title>The Amborella genome and the evolution of flowering plants.</title>
        <authorList>
            <consortium name="Amborella Genome Project"/>
        </authorList>
    </citation>
    <scope>NUCLEOTIDE SEQUENCE [LARGE SCALE GENOMIC DNA]</scope>
</reference>
<dbReference type="EMBL" id="KI395019">
    <property type="protein sequence ID" value="ERM99439.1"/>
    <property type="molecule type" value="Genomic_DNA"/>
</dbReference>
<dbReference type="GO" id="GO:1902600">
    <property type="term" value="P:proton transmembrane transport"/>
    <property type="evidence" value="ECO:0000318"/>
    <property type="project" value="GO_Central"/>
</dbReference>
<dbReference type="PANTHER" id="PTHR28062:SF1">
    <property type="entry name" value="TRANSMEMBRANE PROTEIN"/>
    <property type="match status" value="1"/>
</dbReference>
<dbReference type="GO" id="GO:0005743">
    <property type="term" value="C:mitochondrial inner membrane"/>
    <property type="evidence" value="ECO:0000318"/>
    <property type="project" value="GO_Central"/>
</dbReference>
<keyword evidence="1" id="KW-0812">Transmembrane</keyword>
<evidence type="ECO:0000256" key="1">
    <source>
        <dbReference type="SAM" id="Phobius"/>
    </source>
</evidence>
<evidence type="ECO:0000313" key="2">
    <source>
        <dbReference type="EMBL" id="ERM99439.1"/>
    </source>
</evidence>
<feature type="transmembrane region" description="Helical" evidence="1">
    <location>
        <begin position="144"/>
        <end position="173"/>
    </location>
</feature>
<dbReference type="GO" id="GO:0006813">
    <property type="term" value="P:potassium ion transport"/>
    <property type="evidence" value="ECO:0000318"/>
    <property type="project" value="GO_Central"/>
</dbReference>
<dbReference type="eggNOG" id="KOG4539">
    <property type="taxonomic scope" value="Eukaryota"/>
</dbReference>
<dbReference type="OMA" id="SIDHYAS"/>
<keyword evidence="3" id="KW-1185">Reference proteome</keyword>
<gene>
    <name evidence="2" type="ORF">AMTR_s00131p00086430</name>
</gene>
<sequence>MRARLVIFPIRGRSWCFTKSIDKVAQDSGFNPSSLTLKDLWKRITKNEEGVQGKAEIVTEFFSEKMNRAWLALGEAPDGSFKHKIHGMGQLLLARVQPSEFFLKSISKDITEVEVTFPASLNPRLVRRRLRHVAMRGSIYHRRFFYGSMSLLPFTTALAVLPLPNIPFFWILFRAYSHWRACQGSERLLLLASDCSTSWGLLRTNKGNHMKDNSSHIPLDAPCPWVLRSSEKLQRLLKKNGEEIRENKVAAICEAYNLNKMDTCSQGARPVLKFPALAQPDPVLIEPVGPVCRLVACGFACIATNDFLRDNTIRAGNGTGLGRVTLGLSPALVPKGLV</sequence>
<dbReference type="Gramene" id="ERM99439">
    <property type="protein sequence ID" value="ERM99439"/>
    <property type="gene ID" value="AMTR_s00131p00086430"/>
</dbReference>
<dbReference type="PANTHER" id="PTHR28062">
    <property type="entry name" value="K+-H+ EXCHANGE-LIKE PROTEIN"/>
    <property type="match status" value="1"/>
</dbReference>